<keyword evidence="3 5" id="KW-1133">Transmembrane helix</keyword>
<evidence type="ECO:0000259" key="6">
    <source>
        <dbReference type="Pfam" id="PF04138"/>
    </source>
</evidence>
<dbReference type="OrthoDB" id="7949431at2"/>
<sequence>MLCSCSACAYGGSTSVNHGAKQFGALARINKRERRWGYGWGHTSRRERIETAMSAALQSLMRDVPPMRPEAPLFGGLVAFIAIGGVGAATFVVLTTALIWLDTGFADWMVNTACYAGLIVPIYLLHRRYSFASDAPHRWALPRYMAVQGMALLLAALFSFVVHGVLAMPTLPASILVIALTSGVNFMVLRSWAFARAHWGVAVPA</sequence>
<comment type="subcellular location">
    <subcellularLocation>
        <location evidence="1">Membrane</location>
        <topology evidence="1">Multi-pass membrane protein</topology>
    </subcellularLocation>
</comment>
<evidence type="ECO:0000313" key="7">
    <source>
        <dbReference type="EMBL" id="QDZ11154.1"/>
    </source>
</evidence>
<reference evidence="7 8" key="1">
    <citation type="submission" date="2019-07" db="EMBL/GenBank/DDBJ databases">
        <title>Full genome sequence of Devosia sp. Gsoil 520.</title>
        <authorList>
            <person name="Im W.-T."/>
        </authorList>
    </citation>
    <scope>NUCLEOTIDE SEQUENCE [LARGE SCALE GENOMIC DNA]</scope>
    <source>
        <strain evidence="7 8">Gsoil 520</strain>
    </source>
</reference>
<gene>
    <name evidence="7" type="ORF">FPZ08_10530</name>
</gene>
<protein>
    <recommendedName>
        <fullName evidence="6">GtrA/DPMS transmembrane domain-containing protein</fullName>
    </recommendedName>
</protein>
<feature type="transmembrane region" description="Helical" evidence="5">
    <location>
        <begin position="146"/>
        <end position="165"/>
    </location>
</feature>
<feature type="transmembrane region" description="Helical" evidence="5">
    <location>
        <begin position="105"/>
        <end position="125"/>
    </location>
</feature>
<dbReference type="GO" id="GO:0000271">
    <property type="term" value="P:polysaccharide biosynthetic process"/>
    <property type="evidence" value="ECO:0007669"/>
    <property type="project" value="InterPro"/>
</dbReference>
<feature type="transmembrane region" description="Helical" evidence="5">
    <location>
        <begin position="171"/>
        <end position="189"/>
    </location>
</feature>
<dbReference type="InterPro" id="IPR007267">
    <property type="entry name" value="GtrA_DPMS_TM"/>
</dbReference>
<evidence type="ECO:0000256" key="3">
    <source>
        <dbReference type="ARBA" id="ARBA00022989"/>
    </source>
</evidence>
<evidence type="ECO:0000256" key="5">
    <source>
        <dbReference type="SAM" id="Phobius"/>
    </source>
</evidence>
<keyword evidence="2 5" id="KW-0812">Transmembrane</keyword>
<dbReference type="KEGG" id="dea:FPZ08_10530"/>
<evidence type="ECO:0000313" key="8">
    <source>
        <dbReference type="Proteomes" id="UP000315364"/>
    </source>
</evidence>
<dbReference type="GO" id="GO:0016020">
    <property type="term" value="C:membrane"/>
    <property type="evidence" value="ECO:0007669"/>
    <property type="project" value="UniProtKB-SubCell"/>
</dbReference>
<dbReference type="EMBL" id="CP042304">
    <property type="protein sequence ID" value="QDZ11154.1"/>
    <property type="molecule type" value="Genomic_DNA"/>
</dbReference>
<keyword evidence="4 5" id="KW-0472">Membrane</keyword>
<evidence type="ECO:0000256" key="1">
    <source>
        <dbReference type="ARBA" id="ARBA00004141"/>
    </source>
</evidence>
<evidence type="ECO:0000256" key="2">
    <source>
        <dbReference type="ARBA" id="ARBA00022692"/>
    </source>
</evidence>
<name>A0A5B8LTY9_9HYPH</name>
<keyword evidence="8" id="KW-1185">Reference proteome</keyword>
<evidence type="ECO:0000256" key="4">
    <source>
        <dbReference type="ARBA" id="ARBA00023136"/>
    </source>
</evidence>
<dbReference type="AlphaFoldDB" id="A0A5B8LTY9"/>
<proteinExistence type="predicted"/>
<dbReference type="Proteomes" id="UP000315364">
    <property type="component" value="Chromosome"/>
</dbReference>
<feature type="transmembrane region" description="Helical" evidence="5">
    <location>
        <begin position="71"/>
        <end position="99"/>
    </location>
</feature>
<organism evidence="7 8">
    <name type="scientific">Devosia ginsengisoli</name>
    <dbReference type="NCBI Taxonomy" id="400770"/>
    <lineage>
        <taxon>Bacteria</taxon>
        <taxon>Pseudomonadati</taxon>
        <taxon>Pseudomonadota</taxon>
        <taxon>Alphaproteobacteria</taxon>
        <taxon>Hyphomicrobiales</taxon>
        <taxon>Devosiaceae</taxon>
        <taxon>Devosia</taxon>
    </lineage>
</organism>
<feature type="domain" description="GtrA/DPMS transmembrane" evidence="6">
    <location>
        <begin position="80"/>
        <end position="194"/>
    </location>
</feature>
<accession>A0A5B8LTY9</accession>
<dbReference type="Pfam" id="PF04138">
    <property type="entry name" value="GtrA_DPMS_TM"/>
    <property type="match status" value="1"/>
</dbReference>